<reference evidence="9" key="1">
    <citation type="journal article" date="2013" name="Nature">
        <title>Pan genome of the phytoplankton Emiliania underpins its global distribution.</title>
        <authorList>
            <person name="Read B.A."/>
            <person name="Kegel J."/>
            <person name="Klute M.J."/>
            <person name="Kuo A."/>
            <person name="Lefebvre S.C."/>
            <person name="Maumus F."/>
            <person name="Mayer C."/>
            <person name="Miller J."/>
            <person name="Monier A."/>
            <person name="Salamov A."/>
            <person name="Young J."/>
            <person name="Aguilar M."/>
            <person name="Claverie J.M."/>
            <person name="Frickenhaus S."/>
            <person name="Gonzalez K."/>
            <person name="Herman E.K."/>
            <person name="Lin Y.C."/>
            <person name="Napier J."/>
            <person name="Ogata H."/>
            <person name="Sarno A.F."/>
            <person name="Shmutz J."/>
            <person name="Schroeder D."/>
            <person name="de Vargas C."/>
            <person name="Verret F."/>
            <person name="von Dassow P."/>
            <person name="Valentin K."/>
            <person name="Van de Peer Y."/>
            <person name="Wheeler G."/>
            <person name="Dacks J.B."/>
            <person name="Delwiche C.F."/>
            <person name="Dyhrman S.T."/>
            <person name="Glockner G."/>
            <person name="John U."/>
            <person name="Richards T."/>
            <person name="Worden A.Z."/>
            <person name="Zhang X."/>
            <person name="Grigoriev I.V."/>
            <person name="Allen A.E."/>
            <person name="Bidle K."/>
            <person name="Borodovsky M."/>
            <person name="Bowler C."/>
            <person name="Brownlee C."/>
            <person name="Cock J.M."/>
            <person name="Elias M."/>
            <person name="Gladyshev V.N."/>
            <person name="Groth M."/>
            <person name="Guda C."/>
            <person name="Hadaegh A."/>
            <person name="Iglesias-Rodriguez M.D."/>
            <person name="Jenkins J."/>
            <person name="Jones B.M."/>
            <person name="Lawson T."/>
            <person name="Leese F."/>
            <person name="Lindquist E."/>
            <person name="Lobanov A."/>
            <person name="Lomsadze A."/>
            <person name="Malik S.B."/>
            <person name="Marsh M.E."/>
            <person name="Mackinder L."/>
            <person name="Mock T."/>
            <person name="Mueller-Roeber B."/>
            <person name="Pagarete A."/>
            <person name="Parker M."/>
            <person name="Probert I."/>
            <person name="Quesneville H."/>
            <person name="Raines C."/>
            <person name="Rensing S.A."/>
            <person name="Riano-Pachon D.M."/>
            <person name="Richier S."/>
            <person name="Rokitta S."/>
            <person name="Shiraiwa Y."/>
            <person name="Soanes D.M."/>
            <person name="van der Giezen M."/>
            <person name="Wahlund T.M."/>
            <person name="Williams B."/>
            <person name="Wilson W."/>
            <person name="Wolfe G."/>
            <person name="Wurch L.L."/>
        </authorList>
    </citation>
    <scope>NUCLEOTIDE SEQUENCE</scope>
</reference>
<dbReference type="GeneID" id="17259125"/>
<feature type="transmembrane region" description="Helical" evidence="7">
    <location>
        <begin position="548"/>
        <end position="566"/>
    </location>
</feature>
<dbReference type="GO" id="GO:0035725">
    <property type="term" value="P:sodium ion transmembrane transport"/>
    <property type="evidence" value="ECO:0007669"/>
    <property type="project" value="TreeGrafter"/>
</dbReference>
<feature type="transmembrane region" description="Helical" evidence="7">
    <location>
        <begin position="403"/>
        <end position="422"/>
    </location>
</feature>
<dbReference type="RefSeq" id="XP_005783346.1">
    <property type="nucleotide sequence ID" value="XM_005783289.1"/>
</dbReference>
<dbReference type="Proteomes" id="UP000013827">
    <property type="component" value="Unassembled WGS sequence"/>
</dbReference>
<dbReference type="EnsemblProtists" id="EOD30917">
    <property type="protein sequence ID" value="EOD30917"/>
    <property type="gene ID" value="EMIHUDRAFT_462780"/>
</dbReference>
<evidence type="ECO:0000256" key="5">
    <source>
        <dbReference type="ARBA" id="ARBA00023136"/>
    </source>
</evidence>
<dbReference type="PROSITE" id="PS00610">
    <property type="entry name" value="NA_NEUROTRAN_SYMP_1"/>
    <property type="match status" value="1"/>
</dbReference>
<feature type="transmembrane region" description="Helical" evidence="7">
    <location>
        <begin position="331"/>
        <end position="350"/>
    </location>
</feature>
<name>A0A0D3INZ9_EMIH1</name>
<evidence type="ECO:0000256" key="3">
    <source>
        <dbReference type="ARBA" id="ARBA00022692"/>
    </source>
</evidence>
<protein>
    <recommendedName>
        <fullName evidence="6">Transporter</fullName>
    </recommendedName>
</protein>
<organism evidence="8 9">
    <name type="scientific">Emiliania huxleyi (strain CCMP1516)</name>
    <dbReference type="NCBI Taxonomy" id="280463"/>
    <lineage>
        <taxon>Eukaryota</taxon>
        <taxon>Haptista</taxon>
        <taxon>Haptophyta</taxon>
        <taxon>Prymnesiophyceae</taxon>
        <taxon>Isochrysidales</taxon>
        <taxon>Noelaerhabdaceae</taxon>
        <taxon>Emiliania</taxon>
    </lineage>
</organism>
<feature type="transmembrane region" description="Helical" evidence="7">
    <location>
        <begin position="251"/>
        <end position="272"/>
    </location>
</feature>
<dbReference type="RefSeq" id="XP_005765413.1">
    <property type="nucleotide sequence ID" value="XM_005765356.1"/>
</dbReference>
<reference evidence="8" key="2">
    <citation type="submission" date="2024-10" db="UniProtKB">
        <authorList>
            <consortium name="EnsemblProtists"/>
        </authorList>
    </citation>
    <scope>IDENTIFICATION</scope>
</reference>
<dbReference type="GO" id="GO:0005886">
    <property type="term" value="C:plasma membrane"/>
    <property type="evidence" value="ECO:0007669"/>
    <property type="project" value="TreeGrafter"/>
</dbReference>
<dbReference type="KEGG" id="ehx:EMIHUDRAFT_462780"/>
<dbReference type="Pfam" id="PF00209">
    <property type="entry name" value="SNF"/>
    <property type="match status" value="2"/>
</dbReference>
<dbReference type="EnsemblProtists" id="EOD15937">
    <property type="protein sequence ID" value="EOD15937"/>
    <property type="gene ID" value="EMIHUDRAFT_464357"/>
</dbReference>
<keyword evidence="3 6" id="KW-0812">Transmembrane</keyword>
<dbReference type="GeneID" id="17276189"/>
<dbReference type="GO" id="GO:0015293">
    <property type="term" value="F:symporter activity"/>
    <property type="evidence" value="ECO:0007669"/>
    <property type="project" value="UniProtKB-KW"/>
</dbReference>
<dbReference type="RefSeq" id="XP_005768366.1">
    <property type="nucleotide sequence ID" value="XM_005768309.1"/>
</dbReference>
<keyword evidence="5 7" id="KW-0472">Membrane</keyword>
<evidence type="ECO:0000313" key="9">
    <source>
        <dbReference type="Proteomes" id="UP000013827"/>
    </source>
</evidence>
<dbReference type="PANTHER" id="PTHR11616">
    <property type="entry name" value="SODIUM/CHLORIDE DEPENDENT TRANSPORTER"/>
    <property type="match status" value="1"/>
</dbReference>
<dbReference type="KEGG" id="ehx:EMIHUDRAFT_464357"/>
<comment type="subcellular location">
    <subcellularLocation>
        <location evidence="1">Membrane</location>
        <topology evidence="1">Multi-pass membrane protein</topology>
    </subcellularLocation>
</comment>
<dbReference type="HOGENOM" id="CLU_006855_9_5_1"/>
<proteinExistence type="inferred from homology"/>
<evidence type="ECO:0000256" key="2">
    <source>
        <dbReference type="ARBA" id="ARBA00022448"/>
    </source>
</evidence>
<evidence type="ECO:0000256" key="4">
    <source>
        <dbReference type="ARBA" id="ARBA00022989"/>
    </source>
</evidence>
<dbReference type="SUPFAM" id="SSF161070">
    <property type="entry name" value="SNF-like"/>
    <property type="match status" value="1"/>
</dbReference>
<feature type="transmembrane region" description="Helical" evidence="7">
    <location>
        <begin position="284"/>
        <end position="311"/>
    </location>
</feature>
<feature type="transmembrane region" description="Helical" evidence="7">
    <location>
        <begin position="429"/>
        <end position="451"/>
    </location>
</feature>
<sequence>MAAHGDAVTESRPEYASKLELMLTLVGYAVGLGNIWRFPYLAYEHGGGAFLIPYLLSLMLLGLPLFQLELGLGQMFRQGTLGMWSRLGLPRLRGVGVAATLCTFFVSLYYNVILAWTVYYIGRTVGAMFRGGELPWADLGGDCPLTTLVVPAELAGLPTLFNNATGRFNASHLDDFWCPSAGSLSTVDPDAVAHHVDPIARSEANDTAIPAGFVQVEVRPSECPGHSALDFWQNQVLQQSSGMDDLGGFQWGMLGAFSVAWILVYLCVYNGVQSSGKVVYVTATLPYVALVVFFFRAITLPNAATGVTFFVKPDFSVLLDATVWVRAVTQIFYSLGVGFGSLIAFASYGSKHNRFLSDATKVSLINCGTSIFAGFVVFPVLGYLAHELSQYNPCIRSDDLSGLASVGLSGTGLAFVAFPIAIASMPGGFFWAMLFFVMLLCLGIDSQFAMVESIVTVLSDAGVGGGLSRPKLSAVVCVLSYLLGLIFVTRSGIYWFELMDSYSCVVAMFFVTGMECFGVCWFRSSVWLGFRRRVKEWTGQTVGWTHTVSWKFICPALLVVVVAMSLNKWDIMDAASSTPFPAGKGFLPAWSVWVGWTLGLLPLLAALVVALLPTGDVEAEFGAEGRLSASPGEVEAGAVEEGKGKGGSAVSLWGAAELPATREPSSGANITPT</sequence>
<feature type="transmembrane region" description="Helical" evidence="7">
    <location>
        <begin position="21"/>
        <end position="39"/>
    </location>
</feature>
<evidence type="ECO:0000256" key="7">
    <source>
        <dbReference type="SAM" id="Phobius"/>
    </source>
</evidence>
<comment type="similarity">
    <text evidence="6">Belongs to the sodium:neurotransmitter symporter (SNF) (TC 2.A.22) family.</text>
</comment>
<dbReference type="GeneID" id="17262191"/>
<feature type="transmembrane region" description="Helical" evidence="7">
    <location>
        <begin position="505"/>
        <end position="528"/>
    </location>
</feature>
<dbReference type="InterPro" id="IPR000175">
    <property type="entry name" value="Na/ntran_symport"/>
</dbReference>
<dbReference type="PROSITE" id="PS50267">
    <property type="entry name" value="NA_NEUROTRAN_SYMP_3"/>
    <property type="match status" value="1"/>
</dbReference>
<dbReference type="InterPro" id="IPR037272">
    <property type="entry name" value="SNS_sf"/>
</dbReference>
<feature type="transmembrane region" description="Helical" evidence="7">
    <location>
        <begin position="362"/>
        <end position="383"/>
    </location>
</feature>
<dbReference type="EnsemblProtists" id="EOD12984">
    <property type="protein sequence ID" value="EOD12984"/>
    <property type="gene ID" value="EMIHUDRAFT_470787"/>
</dbReference>
<feature type="transmembrane region" description="Helical" evidence="7">
    <location>
        <begin position="471"/>
        <end position="493"/>
    </location>
</feature>
<keyword evidence="4 7" id="KW-1133">Transmembrane helix</keyword>
<accession>A0A0D3INZ9</accession>
<feature type="transmembrane region" description="Helical" evidence="7">
    <location>
        <begin position="51"/>
        <end position="73"/>
    </location>
</feature>
<dbReference type="STRING" id="2903.R1D7A0"/>
<dbReference type="AlphaFoldDB" id="A0A0D3INZ9"/>
<evidence type="ECO:0000256" key="6">
    <source>
        <dbReference type="RuleBase" id="RU003732"/>
    </source>
</evidence>
<feature type="transmembrane region" description="Helical" evidence="7">
    <location>
        <begin position="587"/>
        <end position="612"/>
    </location>
</feature>
<dbReference type="PRINTS" id="PR00176">
    <property type="entry name" value="NANEUSMPORT"/>
</dbReference>
<evidence type="ECO:0000256" key="1">
    <source>
        <dbReference type="ARBA" id="ARBA00004141"/>
    </source>
</evidence>
<dbReference type="PANTHER" id="PTHR11616:SF240">
    <property type="entry name" value="BLOATED TUBULES, ISOFORM B-RELATED"/>
    <property type="match status" value="1"/>
</dbReference>
<dbReference type="eggNOG" id="KOG3659">
    <property type="taxonomic scope" value="Eukaryota"/>
</dbReference>
<keyword evidence="6" id="KW-0769">Symport</keyword>
<keyword evidence="9" id="KW-1185">Reference proteome</keyword>
<keyword evidence="2 6" id="KW-0813">Transport</keyword>
<feature type="transmembrane region" description="Helical" evidence="7">
    <location>
        <begin position="94"/>
        <end position="121"/>
    </location>
</feature>
<evidence type="ECO:0000313" key="8">
    <source>
        <dbReference type="EnsemblProtists" id="EOD12984"/>
    </source>
</evidence>
<dbReference type="OMA" id="FNNINHR"/>
<dbReference type="PaxDb" id="2903-EOD12984"/>
<dbReference type="KEGG" id="ehx:EMIHUDRAFT_470787"/>